<dbReference type="EMBL" id="JARKIB010000273">
    <property type="protein sequence ID" value="KAJ7717721.1"/>
    <property type="molecule type" value="Genomic_DNA"/>
</dbReference>
<protein>
    <submittedName>
        <fullName evidence="1">Uncharacterized protein</fullName>
    </submittedName>
</protein>
<reference evidence="1" key="1">
    <citation type="submission" date="2023-03" db="EMBL/GenBank/DDBJ databases">
        <title>Massive genome expansion in bonnet fungi (Mycena s.s.) driven by repeated elements and novel gene families across ecological guilds.</title>
        <authorList>
            <consortium name="Lawrence Berkeley National Laboratory"/>
            <person name="Harder C.B."/>
            <person name="Miyauchi S."/>
            <person name="Viragh M."/>
            <person name="Kuo A."/>
            <person name="Thoen E."/>
            <person name="Andreopoulos B."/>
            <person name="Lu D."/>
            <person name="Skrede I."/>
            <person name="Drula E."/>
            <person name="Henrissat B."/>
            <person name="Morin E."/>
            <person name="Kohler A."/>
            <person name="Barry K."/>
            <person name="LaButti K."/>
            <person name="Morin E."/>
            <person name="Salamov A."/>
            <person name="Lipzen A."/>
            <person name="Mereny Z."/>
            <person name="Hegedus B."/>
            <person name="Baldrian P."/>
            <person name="Stursova M."/>
            <person name="Weitz H."/>
            <person name="Taylor A."/>
            <person name="Grigoriev I.V."/>
            <person name="Nagy L.G."/>
            <person name="Martin F."/>
            <person name="Kauserud H."/>
        </authorList>
    </citation>
    <scope>NUCLEOTIDE SEQUENCE</scope>
    <source>
        <strain evidence="1">CBHHK182m</strain>
    </source>
</reference>
<name>A0AAD7HCQ5_9AGAR</name>
<evidence type="ECO:0000313" key="1">
    <source>
        <dbReference type="EMBL" id="KAJ7717721.1"/>
    </source>
</evidence>
<feature type="non-terminal residue" evidence="1">
    <location>
        <position position="241"/>
    </location>
</feature>
<organism evidence="1 2">
    <name type="scientific">Mycena metata</name>
    <dbReference type="NCBI Taxonomy" id="1033252"/>
    <lineage>
        <taxon>Eukaryota</taxon>
        <taxon>Fungi</taxon>
        <taxon>Dikarya</taxon>
        <taxon>Basidiomycota</taxon>
        <taxon>Agaricomycotina</taxon>
        <taxon>Agaricomycetes</taxon>
        <taxon>Agaricomycetidae</taxon>
        <taxon>Agaricales</taxon>
        <taxon>Marasmiineae</taxon>
        <taxon>Mycenaceae</taxon>
        <taxon>Mycena</taxon>
    </lineage>
</organism>
<dbReference type="Proteomes" id="UP001215598">
    <property type="component" value="Unassembled WGS sequence"/>
</dbReference>
<accession>A0AAD7HCQ5</accession>
<gene>
    <name evidence="1" type="ORF">B0H16DRAFT_1337936</name>
</gene>
<evidence type="ECO:0000313" key="2">
    <source>
        <dbReference type="Proteomes" id="UP001215598"/>
    </source>
</evidence>
<comment type="caution">
    <text evidence="1">The sequence shown here is derived from an EMBL/GenBank/DDBJ whole genome shotgun (WGS) entry which is preliminary data.</text>
</comment>
<proteinExistence type="predicted"/>
<dbReference type="AlphaFoldDB" id="A0AAD7HCQ5"/>
<keyword evidence="2" id="KW-1185">Reference proteome</keyword>
<sequence>MSGTAVKAVIAYVSDYISKVSLKSYQLFASVFQVFESSAESMEADIKSHDKSRHMMRKMVNSLSTKMEIGSPMASMYVLGDPDHYSSHLFVPFAWRSYSLFVRKFWHTEDVADTEGEVLDEKVEITASDGNIFASSAVDDYRFRPLVFEHMSLYEWVQCSVKKIRTSKQRKEFAEELELDKALHFRASSPLMYPFMPSHPRYMSHHVSCDFTKLRSVIPNFIGGALPRADKGDRGFYCLTM</sequence>